<protein>
    <submittedName>
        <fullName evidence="2">Uncharacterized protein</fullName>
    </submittedName>
</protein>
<gene>
    <name evidence="2" type="ORF">KIN20_016180</name>
</gene>
<dbReference type="AlphaFoldDB" id="A0AAD5QQJ0"/>
<evidence type="ECO:0000313" key="2">
    <source>
        <dbReference type="EMBL" id="KAJ1357910.1"/>
    </source>
</evidence>
<accession>A0AAD5QQJ0</accession>
<evidence type="ECO:0000256" key="1">
    <source>
        <dbReference type="SAM" id="SignalP"/>
    </source>
</evidence>
<keyword evidence="3" id="KW-1185">Reference proteome</keyword>
<reference evidence="2" key="1">
    <citation type="submission" date="2021-06" db="EMBL/GenBank/DDBJ databases">
        <title>Parelaphostrongylus tenuis whole genome reference sequence.</title>
        <authorList>
            <person name="Garwood T.J."/>
            <person name="Larsen P.A."/>
            <person name="Fountain-Jones N.M."/>
            <person name="Garbe J.R."/>
            <person name="Macchietto M.G."/>
            <person name="Kania S.A."/>
            <person name="Gerhold R.W."/>
            <person name="Richards J.E."/>
            <person name="Wolf T.M."/>
        </authorList>
    </citation>
    <scope>NUCLEOTIDE SEQUENCE</scope>
    <source>
        <strain evidence="2">MNPRO001-30</strain>
        <tissue evidence="2">Meninges</tissue>
    </source>
</reference>
<keyword evidence="1" id="KW-0732">Signal</keyword>
<dbReference type="PROSITE" id="PS51257">
    <property type="entry name" value="PROKAR_LIPOPROTEIN"/>
    <property type="match status" value="1"/>
</dbReference>
<dbReference type="EMBL" id="JAHQIW010003259">
    <property type="protein sequence ID" value="KAJ1357910.1"/>
    <property type="molecule type" value="Genomic_DNA"/>
</dbReference>
<sequence length="226" mass="23877">MARLPTDHFMISLLASISAVLGCGVIPAGQAMTRSFTASGFKLPTAMVFTASTSAPAQLPGGIATTSDGAKSLVSRLVMQTITDVLEQQGRSAGLCDAIISNILSQLMVQINYDPLNCATVTVNPKTNMAFEGDMAVPLPNCIVFDNTVTALCTHAMPNMCQITPNMNIGAIEDKHLSISGSLTTTNFIMANWSKEMWQSVVNRAVRILALGPFASHFSSAFGTVS</sequence>
<feature type="signal peptide" evidence="1">
    <location>
        <begin position="1"/>
        <end position="22"/>
    </location>
</feature>
<proteinExistence type="predicted"/>
<dbReference type="Proteomes" id="UP001196413">
    <property type="component" value="Unassembled WGS sequence"/>
</dbReference>
<organism evidence="2 3">
    <name type="scientific">Parelaphostrongylus tenuis</name>
    <name type="common">Meningeal worm</name>
    <dbReference type="NCBI Taxonomy" id="148309"/>
    <lineage>
        <taxon>Eukaryota</taxon>
        <taxon>Metazoa</taxon>
        <taxon>Ecdysozoa</taxon>
        <taxon>Nematoda</taxon>
        <taxon>Chromadorea</taxon>
        <taxon>Rhabditida</taxon>
        <taxon>Rhabditina</taxon>
        <taxon>Rhabditomorpha</taxon>
        <taxon>Strongyloidea</taxon>
        <taxon>Metastrongylidae</taxon>
        <taxon>Parelaphostrongylus</taxon>
    </lineage>
</organism>
<comment type="caution">
    <text evidence="2">The sequence shown here is derived from an EMBL/GenBank/DDBJ whole genome shotgun (WGS) entry which is preliminary data.</text>
</comment>
<feature type="chain" id="PRO_5041977966" evidence="1">
    <location>
        <begin position="23"/>
        <end position="226"/>
    </location>
</feature>
<evidence type="ECO:0000313" key="3">
    <source>
        <dbReference type="Proteomes" id="UP001196413"/>
    </source>
</evidence>
<name>A0AAD5QQJ0_PARTN</name>